<dbReference type="PANTHER" id="PTHR31623">
    <property type="entry name" value="F21J9.9"/>
    <property type="match status" value="1"/>
</dbReference>
<dbReference type="InterPro" id="IPR023213">
    <property type="entry name" value="CAT-like_dom_sf"/>
</dbReference>
<dbReference type="PANTHER" id="PTHR31623:SF17">
    <property type="entry name" value="F21J9.9"/>
    <property type="match status" value="1"/>
</dbReference>
<evidence type="ECO:0008006" key="6">
    <source>
        <dbReference type="Google" id="ProtNLM"/>
    </source>
</evidence>
<evidence type="ECO:0000256" key="3">
    <source>
        <dbReference type="ARBA" id="ARBA00023315"/>
    </source>
</evidence>
<keyword evidence="3" id="KW-0012">Acyltransferase</keyword>
<sequence>MKVEVVVVSKEIIKPSSPTPDLLRKYQLSYIDQIAPPLFMPYIYFYPADGRSSNWERSNRMKESLPEALTRFYPLAGKLVDRLYVDCNDVGVEFFQAKAEVKLSEILSNPIPGELNKFLPHDPNDFRDFCTAVQVSFLTCGGMAVGFVVSHKIADAVSMGMFINSWAAITRGDSDIPYPKFEGATLFPPRNLGSQSDLVIKERPVTKLFVFSKSKIDALKDKYAKINGGRLRPTRIEALSTFVWSRFMASTQAKSNDNKIYSLIEPIINLRPRFEPPLTNYYFGNIWWPIGATLTMTDKDYEKESFKLVGKIREAITSVNRDYVAKLREGLIPKLDIIDEHLVRFGFTSLCRFPLYDVDFGWGKPI</sequence>
<reference evidence="4" key="1">
    <citation type="submission" date="2023-05" db="EMBL/GenBank/DDBJ databases">
        <authorList>
            <person name="Huff M."/>
        </authorList>
    </citation>
    <scope>NUCLEOTIDE SEQUENCE</scope>
</reference>
<accession>A0AAD1ZT30</accession>
<dbReference type="GO" id="GO:0016746">
    <property type="term" value="F:acyltransferase activity"/>
    <property type="evidence" value="ECO:0007669"/>
    <property type="project" value="UniProtKB-KW"/>
</dbReference>
<proteinExistence type="inferred from homology"/>
<dbReference type="Proteomes" id="UP000834106">
    <property type="component" value="Chromosome 13"/>
</dbReference>
<dbReference type="AlphaFoldDB" id="A0AAD1ZT30"/>
<dbReference type="EMBL" id="OU503048">
    <property type="protein sequence ID" value="CAI9775334.1"/>
    <property type="molecule type" value="Genomic_DNA"/>
</dbReference>
<evidence type="ECO:0000313" key="4">
    <source>
        <dbReference type="EMBL" id="CAI9775334.1"/>
    </source>
</evidence>
<organism evidence="4 5">
    <name type="scientific">Fraxinus pennsylvanica</name>
    <dbReference type="NCBI Taxonomy" id="56036"/>
    <lineage>
        <taxon>Eukaryota</taxon>
        <taxon>Viridiplantae</taxon>
        <taxon>Streptophyta</taxon>
        <taxon>Embryophyta</taxon>
        <taxon>Tracheophyta</taxon>
        <taxon>Spermatophyta</taxon>
        <taxon>Magnoliopsida</taxon>
        <taxon>eudicotyledons</taxon>
        <taxon>Gunneridae</taxon>
        <taxon>Pentapetalae</taxon>
        <taxon>asterids</taxon>
        <taxon>lamiids</taxon>
        <taxon>Lamiales</taxon>
        <taxon>Oleaceae</taxon>
        <taxon>Oleeae</taxon>
        <taxon>Fraxinus</taxon>
    </lineage>
</organism>
<name>A0AAD1ZT30_9LAMI</name>
<comment type="similarity">
    <text evidence="1">Belongs to the plant acyltransferase family.</text>
</comment>
<dbReference type="Gene3D" id="3.30.559.10">
    <property type="entry name" value="Chloramphenicol acetyltransferase-like domain"/>
    <property type="match status" value="2"/>
</dbReference>
<keyword evidence="2" id="KW-0808">Transferase</keyword>
<evidence type="ECO:0000256" key="2">
    <source>
        <dbReference type="ARBA" id="ARBA00022679"/>
    </source>
</evidence>
<keyword evidence="5" id="KW-1185">Reference proteome</keyword>
<evidence type="ECO:0000256" key="1">
    <source>
        <dbReference type="ARBA" id="ARBA00009861"/>
    </source>
</evidence>
<dbReference type="Pfam" id="PF02458">
    <property type="entry name" value="Transferase"/>
    <property type="match status" value="1"/>
</dbReference>
<evidence type="ECO:0000313" key="5">
    <source>
        <dbReference type="Proteomes" id="UP000834106"/>
    </source>
</evidence>
<protein>
    <recommendedName>
        <fullName evidence="6">Vinorine synthase-like</fullName>
    </recommendedName>
</protein>
<gene>
    <name evidence="4" type="ORF">FPE_LOCUS22764</name>
</gene>